<dbReference type="GO" id="GO:0009401">
    <property type="term" value="P:phosphoenolpyruvate-dependent sugar phosphotransferase system"/>
    <property type="evidence" value="ECO:0007669"/>
    <property type="project" value="UniProtKB-KW"/>
</dbReference>
<keyword evidence="11" id="KW-1185">Reference proteome</keyword>
<keyword evidence="8 9" id="KW-0472">Membrane</keyword>
<accession>A0A7G9RW91</accession>
<evidence type="ECO:0000256" key="6">
    <source>
        <dbReference type="ARBA" id="ARBA00022692"/>
    </source>
</evidence>
<name>A0A7G9RW91_9FIRM</name>
<reference evidence="10 11" key="1">
    <citation type="submission" date="2020-08" db="EMBL/GenBank/DDBJ databases">
        <title>Genome sequence of Erysipelothrix inopinata DSM 15511T.</title>
        <authorList>
            <person name="Hyun D.-W."/>
            <person name="Bae J.-W."/>
        </authorList>
    </citation>
    <scope>NUCLEOTIDE SEQUENCE [LARGE SCALE GENOMIC DNA]</scope>
    <source>
        <strain evidence="10 11">DSM 15511</strain>
    </source>
</reference>
<keyword evidence="7 9" id="KW-1133">Transmembrane helix</keyword>
<evidence type="ECO:0000256" key="3">
    <source>
        <dbReference type="ARBA" id="ARBA00022475"/>
    </source>
</evidence>
<dbReference type="PROSITE" id="PS51106">
    <property type="entry name" value="PTS_EIIC_TYPE_4"/>
    <property type="match status" value="1"/>
</dbReference>
<comment type="subcellular location">
    <subcellularLocation>
        <location evidence="1">Cell membrane</location>
        <topology evidence="1">Multi-pass membrane protein</topology>
    </subcellularLocation>
</comment>
<evidence type="ECO:0000256" key="7">
    <source>
        <dbReference type="ARBA" id="ARBA00022989"/>
    </source>
</evidence>
<evidence type="ECO:0000256" key="5">
    <source>
        <dbReference type="ARBA" id="ARBA00022683"/>
    </source>
</evidence>
<keyword evidence="3" id="KW-1003">Cell membrane</keyword>
<dbReference type="EMBL" id="CP060715">
    <property type="protein sequence ID" value="QNN59866.1"/>
    <property type="molecule type" value="Genomic_DNA"/>
</dbReference>
<dbReference type="GO" id="GO:0005886">
    <property type="term" value="C:plasma membrane"/>
    <property type="evidence" value="ECO:0007669"/>
    <property type="project" value="UniProtKB-SubCell"/>
</dbReference>
<evidence type="ECO:0000313" key="11">
    <source>
        <dbReference type="Proteomes" id="UP000515928"/>
    </source>
</evidence>
<feature type="transmembrane region" description="Helical" evidence="9">
    <location>
        <begin position="89"/>
        <end position="113"/>
    </location>
</feature>
<dbReference type="InterPro" id="IPR050303">
    <property type="entry name" value="GatZ_KbaZ_carbometab"/>
</dbReference>
<dbReference type="KEGG" id="eio:H9L01_05595"/>
<keyword evidence="4 10" id="KW-0762">Sugar transport</keyword>
<dbReference type="AlphaFoldDB" id="A0A7G9RW91"/>
<keyword evidence="6 9" id="KW-0812">Transmembrane</keyword>
<feature type="transmembrane region" description="Helical" evidence="9">
    <location>
        <begin position="134"/>
        <end position="159"/>
    </location>
</feature>
<dbReference type="InterPro" id="IPR004700">
    <property type="entry name" value="PTS_IIC_man"/>
</dbReference>
<evidence type="ECO:0000256" key="2">
    <source>
        <dbReference type="ARBA" id="ARBA00022448"/>
    </source>
</evidence>
<feature type="transmembrane region" description="Helical" evidence="9">
    <location>
        <begin position="205"/>
        <end position="238"/>
    </location>
</feature>
<evidence type="ECO:0000256" key="9">
    <source>
        <dbReference type="SAM" id="Phobius"/>
    </source>
</evidence>
<dbReference type="PANTHER" id="PTHR32502:SF8">
    <property type="entry name" value="N-ACETYLGALACTOSAMINE PERMEASE IIC COMPONENT 1"/>
    <property type="match status" value="1"/>
</dbReference>
<proteinExistence type="predicted"/>
<keyword evidence="5" id="KW-0598">Phosphotransferase system</keyword>
<gene>
    <name evidence="10" type="ORF">H9L01_05595</name>
</gene>
<dbReference type="Pfam" id="PF03609">
    <property type="entry name" value="EII-Sor"/>
    <property type="match status" value="1"/>
</dbReference>
<feature type="transmembrane region" description="Helical" evidence="9">
    <location>
        <begin position="65"/>
        <end position="83"/>
    </location>
</feature>
<feature type="transmembrane region" description="Helical" evidence="9">
    <location>
        <begin position="32"/>
        <end position="53"/>
    </location>
</feature>
<dbReference type="PANTHER" id="PTHR32502">
    <property type="entry name" value="N-ACETYLGALACTOSAMINE PERMEASE II COMPONENT-RELATED"/>
    <property type="match status" value="1"/>
</dbReference>
<protein>
    <submittedName>
        <fullName evidence="10">PTS sugar transporter subunit IIC</fullName>
    </submittedName>
</protein>
<evidence type="ECO:0000313" key="10">
    <source>
        <dbReference type="EMBL" id="QNN59866.1"/>
    </source>
</evidence>
<dbReference type="Proteomes" id="UP000515928">
    <property type="component" value="Chromosome"/>
</dbReference>
<keyword evidence="2" id="KW-0813">Transport</keyword>
<feature type="transmembrane region" description="Helical" evidence="9">
    <location>
        <begin position="179"/>
        <end position="198"/>
    </location>
</feature>
<dbReference type="RefSeq" id="WP_187533000.1">
    <property type="nucleotide sequence ID" value="NZ_CBCSHU010000002.1"/>
</dbReference>
<evidence type="ECO:0000256" key="4">
    <source>
        <dbReference type="ARBA" id="ARBA00022597"/>
    </source>
</evidence>
<sequence length="266" mass="29050">MSLITALLLASWAGFCSYDDQGPQLFRRPLLVGPVVGIILGDLNTALIVSATLELMWMGLGNMAGYQTPDMIVGTIVGVTFAITTGQGIAVGIATASTVSLLCQQLILLLNVVKSMFFNTWADRLAKTGNFNSLIQINIAAIVLFFLFRAIPVFLIIYFGNGIVDQLLLKVPTDVLNALNTASAILPAIGLSILMTIIMKKGMWAFLFLGFILNANLELSILGVTLISLSIATLYMWFMELRDRMDEQKMVVVSEGNQEVQEEYDL</sequence>
<organism evidence="10 11">
    <name type="scientific">Erysipelothrix inopinata</name>
    <dbReference type="NCBI Taxonomy" id="225084"/>
    <lineage>
        <taxon>Bacteria</taxon>
        <taxon>Bacillati</taxon>
        <taxon>Bacillota</taxon>
        <taxon>Erysipelotrichia</taxon>
        <taxon>Erysipelotrichales</taxon>
        <taxon>Erysipelotrichaceae</taxon>
        <taxon>Erysipelothrix</taxon>
    </lineage>
</organism>
<evidence type="ECO:0000256" key="1">
    <source>
        <dbReference type="ARBA" id="ARBA00004651"/>
    </source>
</evidence>
<evidence type="ECO:0000256" key="8">
    <source>
        <dbReference type="ARBA" id="ARBA00023136"/>
    </source>
</evidence>